<organism evidence="2 3">
    <name type="scientific">Tothia fuscella</name>
    <dbReference type="NCBI Taxonomy" id="1048955"/>
    <lineage>
        <taxon>Eukaryota</taxon>
        <taxon>Fungi</taxon>
        <taxon>Dikarya</taxon>
        <taxon>Ascomycota</taxon>
        <taxon>Pezizomycotina</taxon>
        <taxon>Dothideomycetes</taxon>
        <taxon>Pleosporomycetidae</taxon>
        <taxon>Venturiales</taxon>
        <taxon>Cylindrosympodiaceae</taxon>
        <taxon>Tothia</taxon>
    </lineage>
</organism>
<dbReference type="SUPFAM" id="SSF50729">
    <property type="entry name" value="PH domain-like"/>
    <property type="match status" value="1"/>
</dbReference>
<evidence type="ECO:0008006" key="4">
    <source>
        <dbReference type="Google" id="ProtNLM"/>
    </source>
</evidence>
<name>A0A9P4NIJ4_9PEZI</name>
<sequence length="272" mass="29491">MLKLVRKCSWVMLSESEGFTPLPGEQRLYTSPPRTTLSLQSLNKYPGKQPYTVQSSAGSVFLTNRRIVYLPQTSTPTLQSFAAPILHLHDSHVAAPFFGPNVWTAIVQPVPGGNIPPEHAALELKMTFKDGGAFDFHTSFERIKERLQQAVDVARESGQLVGDGTETRGGAGGGTLSGLNLDLVNLDELPAYEDATRAAGISTDATTSPPAQQPLVNLDDTPSSTMPSTSRGQRDSRDEVFTPPEEPPPGYESVQNQSVGEELERRMRSPST</sequence>
<accession>A0A9P4NIJ4</accession>
<proteinExistence type="predicted"/>
<dbReference type="Proteomes" id="UP000800235">
    <property type="component" value="Unassembled WGS sequence"/>
</dbReference>
<keyword evidence="3" id="KW-1185">Reference proteome</keyword>
<dbReference type="OrthoDB" id="1259151at2759"/>
<feature type="compositionally biased region" description="Low complexity" evidence="1">
    <location>
        <begin position="221"/>
        <end position="230"/>
    </location>
</feature>
<dbReference type="InterPro" id="IPR044852">
    <property type="entry name" value="WBP2-like"/>
</dbReference>
<reference evidence="2" key="1">
    <citation type="journal article" date="2020" name="Stud. Mycol.">
        <title>101 Dothideomycetes genomes: a test case for predicting lifestyles and emergence of pathogens.</title>
        <authorList>
            <person name="Haridas S."/>
            <person name="Albert R."/>
            <person name="Binder M."/>
            <person name="Bloem J."/>
            <person name="Labutti K."/>
            <person name="Salamov A."/>
            <person name="Andreopoulos B."/>
            <person name="Baker S."/>
            <person name="Barry K."/>
            <person name="Bills G."/>
            <person name="Bluhm B."/>
            <person name="Cannon C."/>
            <person name="Castanera R."/>
            <person name="Culley D."/>
            <person name="Daum C."/>
            <person name="Ezra D."/>
            <person name="Gonzalez J."/>
            <person name="Henrissat B."/>
            <person name="Kuo A."/>
            <person name="Liang C."/>
            <person name="Lipzen A."/>
            <person name="Lutzoni F."/>
            <person name="Magnuson J."/>
            <person name="Mondo S."/>
            <person name="Nolan M."/>
            <person name="Ohm R."/>
            <person name="Pangilinan J."/>
            <person name="Park H.-J."/>
            <person name="Ramirez L."/>
            <person name="Alfaro M."/>
            <person name="Sun H."/>
            <person name="Tritt A."/>
            <person name="Yoshinaga Y."/>
            <person name="Zwiers L.-H."/>
            <person name="Turgeon B."/>
            <person name="Goodwin S."/>
            <person name="Spatafora J."/>
            <person name="Crous P."/>
            <person name="Grigoriev I."/>
        </authorList>
    </citation>
    <scope>NUCLEOTIDE SEQUENCE</scope>
    <source>
        <strain evidence="2">CBS 130266</strain>
    </source>
</reference>
<feature type="region of interest" description="Disordered" evidence="1">
    <location>
        <begin position="202"/>
        <end position="272"/>
    </location>
</feature>
<dbReference type="EMBL" id="MU007085">
    <property type="protein sequence ID" value="KAF2423073.1"/>
    <property type="molecule type" value="Genomic_DNA"/>
</dbReference>
<comment type="caution">
    <text evidence="2">The sequence shown here is derived from an EMBL/GenBank/DDBJ whole genome shotgun (WGS) entry which is preliminary data.</text>
</comment>
<feature type="compositionally biased region" description="Basic and acidic residues" evidence="1">
    <location>
        <begin position="262"/>
        <end position="272"/>
    </location>
</feature>
<gene>
    <name evidence="2" type="ORF">EJ08DRAFT_457947</name>
</gene>
<dbReference type="AlphaFoldDB" id="A0A9P4NIJ4"/>
<evidence type="ECO:0000256" key="1">
    <source>
        <dbReference type="SAM" id="MobiDB-lite"/>
    </source>
</evidence>
<dbReference type="PANTHER" id="PTHR31606">
    <property type="entry name" value="WW DOMAIN BINDING PROTEIN 2, ISOFORM E"/>
    <property type="match status" value="1"/>
</dbReference>
<protein>
    <recommendedName>
        <fullName evidence="4">WW-domain-binding protein</fullName>
    </recommendedName>
</protein>
<dbReference type="CDD" id="cd13214">
    <property type="entry name" value="PH-GRAM_WBP2"/>
    <property type="match status" value="1"/>
</dbReference>
<evidence type="ECO:0000313" key="3">
    <source>
        <dbReference type="Proteomes" id="UP000800235"/>
    </source>
</evidence>
<dbReference type="GO" id="GO:0005634">
    <property type="term" value="C:nucleus"/>
    <property type="evidence" value="ECO:0007669"/>
    <property type="project" value="TreeGrafter"/>
</dbReference>
<dbReference type="PANTHER" id="PTHR31606:SF1">
    <property type="entry name" value="WW DOMAIN BINDING PROTEIN 2, ISOFORM E"/>
    <property type="match status" value="1"/>
</dbReference>
<evidence type="ECO:0000313" key="2">
    <source>
        <dbReference type="EMBL" id="KAF2423073.1"/>
    </source>
</evidence>
<dbReference type="GO" id="GO:0003713">
    <property type="term" value="F:transcription coactivator activity"/>
    <property type="evidence" value="ECO:0007669"/>
    <property type="project" value="InterPro"/>
</dbReference>
<dbReference type="GO" id="GO:0031490">
    <property type="term" value="F:chromatin DNA binding"/>
    <property type="evidence" value="ECO:0007669"/>
    <property type="project" value="TreeGrafter"/>
</dbReference>